<dbReference type="InterPro" id="IPR051313">
    <property type="entry name" value="Bact_iron-sidero_bind"/>
</dbReference>
<evidence type="ECO:0000256" key="6">
    <source>
        <dbReference type="SAM" id="SignalP"/>
    </source>
</evidence>
<evidence type="ECO:0000256" key="3">
    <source>
        <dbReference type="ARBA" id="ARBA00022448"/>
    </source>
</evidence>
<evidence type="ECO:0000256" key="2">
    <source>
        <dbReference type="ARBA" id="ARBA00008814"/>
    </source>
</evidence>
<keyword evidence="4" id="KW-0406">Ion transport</keyword>
<keyword evidence="9" id="KW-1185">Reference proteome</keyword>
<dbReference type="AlphaFoldDB" id="A0A7G5EBL6"/>
<evidence type="ECO:0000259" key="7">
    <source>
        <dbReference type="PROSITE" id="PS50983"/>
    </source>
</evidence>
<dbReference type="Gene3D" id="3.40.50.1980">
    <property type="entry name" value="Nitrogenase molybdenum iron protein domain"/>
    <property type="match status" value="2"/>
</dbReference>
<name>A0A7G5EBL6_9BURK</name>
<keyword evidence="4" id="KW-0410">Iron transport</keyword>
<feature type="chain" id="PRO_5028806128" evidence="6">
    <location>
        <begin position="31"/>
        <end position="328"/>
    </location>
</feature>
<gene>
    <name evidence="8" type="ORF">HS961_00240</name>
</gene>
<protein>
    <submittedName>
        <fullName evidence="8">ABC transporter substrate-binding protein</fullName>
    </submittedName>
</protein>
<keyword evidence="5 6" id="KW-0732">Signal</keyword>
<comment type="similarity">
    <text evidence="2">Belongs to the bacterial solute-binding protein 8 family.</text>
</comment>
<dbReference type="CDD" id="cd01140">
    <property type="entry name" value="FatB"/>
    <property type="match status" value="1"/>
</dbReference>
<feature type="domain" description="Fe/B12 periplasmic-binding" evidence="7">
    <location>
        <begin position="60"/>
        <end position="328"/>
    </location>
</feature>
<feature type="signal peptide" evidence="6">
    <location>
        <begin position="1"/>
        <end position="30"/>
    </location>
</feature>
<dbReference type="KEGG" id="cpis:HS961_00240"/>
<accession>A0A7G5EBL6</accession>
<evidence type="ECO:0000256" key="5">
    <source>
        <dbReference type="ARBA" id="ARBA00022729"/>
    </source>
</evidence>
<dbReference type="EMBL" id="CP058554">
    <property type="protein sequence ID" value="QMV71391.1"/>
    <property type="molecule type" value="Genomic_DNA"/>
</dbReference>
<keyword evidence="4" id="KW-0408">Iron</keyword>
<proteinExistence type="inferred from homology"/>
<dbReference type="PANTHER" id="PTHR30532">
    <property type="entry name" value="IRON III DICITRATE-BINDING PERIPLASMIC PROTEIN"/>
    <property type="match status" value="1"/>
</dbReference>
<reference evidence="8 9" key="1">
    <citation type="journal article" date="2020" name="G3 (Bethesda)">
        <title>CeMbio - The Caenorhabditis elegans Microbiome Resource.</title>
        <authorList>
            <person name="Dirksen P."/>
            <person name="Assie A."/>
            <person name="Zimmermann J."/>
            <person name="Zhang F."/>
            <person name="Tietje A.M."/>
            <person name="Marsh S.A."/>
            <person name="Felix M.A."/>
            <person name="Shapira M."/>
            <person name="Kaleta C."/>
            <person name="Schulenburg H."/>
            <person name="Samuel B."/>
        </authorList>
    </citation>
    <scope>NUCLEOTIDE SEQUENCE [LARGE SCALE GENOMIC DNA]</scope>
    <source>
        <strain evidence="8 9">BIGb0172</strain>
    </source>
</reference>
<dbReference type="InterPro" id="IPR002491">
    <property type="entry name" value="ABC_transptr_periplasmic_BD"/>
</dbReference>
<organism evidence="8 9">
    <name type="scientific">Comamonas piscis</name>
    <dbReference type="NCBI Taxonomy" id="1562974"/>
    <lineage>
        <taxon>Bacteria</taxon>
        <taxon>Pseudomonadati</taxon>
        <taxon>Pseudomonadota</taxon>
        <taxon>Betaproteobacteria</taxon>
        <taxon>Burkholderiales</taxon>
        <taxon>Comamonadaceae</taxon>
        <taxon>Comamonas</taxon>
    </lineage>
</organism>
<dbReference type="GO" id="GO:1901678">
    <property type="term" value="P:iron coordination entity transport"/>
    <property type="evidence" value="ECO:0007669"/>
    <property type="project" value="UniProtKB-ARBA"/>
</dbReference>
<dbReference type="GO" id="GO:0030288">
    <property type="term" value="C:outer membrane-bounded periplasmic space"/>
    <property type="evidence" value="ECO:0007669"/>
    <property type="project" value="TreeGrafter"/>
</dbReference>
<dbReference type="PROSITE" id="PS50983">
    <property type="entry name" value="FE_B12_PBP"/>
    <property type="match status" value="1"/>
</dbReference>
<dbReference type="SUPFAM" id="SSF53807">
    <property type="entry name" value="Helical backbone' metal receptor"/>
    <property type="match status" value="1"/>
</dbReference>
<evidence type="ECO:0000313" key="9">
    <source>
        <dbReference type="Proteomes" id="UP000515240"/>
    </source>
</evidence>
<dbReference type="Proteomes" id="UP000515240">
    <property type="component" value="Chromosome"/>
</dbReference>
<dbReference type="PANTHER" id="PTHR30532:SF28">
    <property type="entry name" value="PETROBACTIN-BINDING PROTEIN YCLQ"/>
    <property type="match status" value="1"/>
</dbReference>
<evidence type="ECO:0000256" key="1">
    <source>
        <dbReference type="ARBA" id="ARBA00004196"/>
    </source>
</evidence>
<sequence>MTQPLTTACWRASAAAALATSLFAAPAAFAQATPSTPKAPATITVQHAKGSTAVPLAPQRVVVYDLASLDTMQALNLPVTALAKANFPGYMQAYADARYLPAGTLFEPDYDALSQIRPDLIVVAGRSAGKYDVLSKIAPTVDLSVNNQQLLADMQRNVVALASLWGKQAQGEQLMQRVRSEVESTRALAQQQAPGLLVLAISTMINAQPPGARFGLLHDVLGVQPAIPADASKPRGVPMKMEDISQLNPAWLYVIDRNAGTGSTTGRDGKPVVASTELFNNEAIRSSAAGQQGRVVFLDPQVWYLLGVAGPQAMLQTTAQLKRAWSQR</sequence>
<keyword evidence="3" id="KW-0813">Transport</keyword>
<evidence type="ECO:0000313" key="8">
    <source>
        <dbReference type="EMBL" id="QMV71391.1"/>
    </source>
</evidence>
<dbReference type="Pfam" id="PF01497">
    <property type="entry name" value="Peripla_BP_2"/>
    <property type="match status" value="1"/>
</dbReference>
<dbReference type="InterPro" id="IPR033870">
    <property type="entry name" value="FatB"/>
</dbReference>
<comment type="subcellular location">
    <subcellularLocation>
        <location evidence="1">Cell envelope</location>
    </subcellularLocation>
</comment>
<dbReference type="RefSeq" id="WP_182325837.1">
    <property type="nucleotide sequence ID" value="NZ_CP058554.1"/>
</dbReference>
<evidence type="ECO:0000256" key="4">
    <source>
        <dbReference type="ARBA" id="ARBA00022496"/>
    </source>
</evidence>